<dbReference type="InterPro" id="IPR001584">
    <property type="entry name" value="Integrase_cat-core"/>
</dbReference>
<keyword evidence="1" id="KW-0479">Metal-binding</keyword>
<feature type="domain" description="Integrase catalytic" evidence="4">
    <location>
        <begin position="93"/>
        <end position="264"/>
    </location>
</feature>
<feature type="compositionally biased region" description="Basic and acidic residues" evidence="3">
    <location>
        <begin position="644"/>
        <end position="668"/>
    </location>
</feature>
<dbReference type="AlphaFoldDB" id="A0A6L2J468"/>
<dbReference type="InterPro" id="IPR036397">
    <property type="entry name" value="RNaseH_sf"/>
</dbReference>
<feature type="region of interest" description="Disordered" evidence="3">
    <location>
        <begin position="589"/>
        <end position="712"/>
    </location>
</feature>
<comment type="caution">
    <text evidence="5">The sequence shown here is derived from an EMBL/GenBank/DDBJ whole genome shotgun (WGS) entry which is preliminary data.</text>
</comment>
<feature type="compositionally biased region" description="Acidic residues" evidence="3">
    <location>
        <begin position="624"/>
        <end position="643"/>
    </location>
</feature>
<dbReference type="GO" id="GO:0003676">
    <property type="term" value="F:nucleic acid binding"/>
    <property type="evidence" value="ECO:0007669"/>
    <property type="project" value="InterPro"/>
</dbReference>
<proteinExistence type="predicted"/>
<dbReference type="PANTHER" id="PTHR42648">
    <property type="entry name" value="TRANSPOSASE, PUTATIVE-RELATED"/>
    <property type="match status" value="1"/>
</dbReference>
<dbReference type="Gene3D" id="3.30.420.10">
    <property type="entry name" value="Ribonuclease H-like superfamily/Ribonuclease H"/>
    <property type="match status" value="1"/>
</dbReference>
<feature type="compositionally biased region" description="Low complexity" evidence="3">
    <location>
        <begin position="686"/>
        <end position="702"/>
    </location>
</feature>
<keyword evidence="2" id="KW-0378">Hydrolase</keyword>
<protein>
    <recommendedName>
        <fullName evidence="4">Integrase catalytic domain-containing protein</fullName>
    </recommendedName>
</protein>
<accession>A0A6L2J468</accession>
<evidence type="ECO:0000256" key="3">
    <source>
        <dbReference type="SAM" id="MobiDB-lite"/>
    </source>
</evidence>
<evidence type="ECO:0000259" key="4">
    <source>
        <dbReference type="PROSITE" id="PS50994"/>
    </source>
</evidence>
<evidence type="ECO:0000256" key="1">
    <source>
        <dbReference type="ARBA" id="ARBA00022723"/>
    </source>
</evidence>
<feature type="compositionally biased region" description="Basic and acidic residues" evidence="3">
    <location>
        <begin position="590"/>
        <end position="611"/>
    </location>
</feature>
<evidence type="ECO:0000256" key="2">
    <source>
        <dbReference type="ARBA" id="ARBA00022801"/>
    </source>
</evidence>
<feature type="region of interest" description="Disordered" evidence="3">
    <location>
        <begin position="254"/>
        <end position="281"/>
    </location>
</feature>
<dbReference type="PROSITE" id="PS50994">
    <property type="entry name" value="INTEGRASE"/>
    <property type="match status" value="1"/>
</dbReference>
<sequence>MISQAYYVEGLGHNLFSVGQFCNSDLEVAFHKHTCFVRDLEGVDLLKGSRVNELAKQGLVRGLRKLKYQKDHLCFACALGKSKKHTDKQKAKDSIQEKLYLVRMDLCGPMWIKSINEKKYILVIVNDYLRFTWVKFLRLKDETPVFVIKFLNQIQVRLNATVKNIRTDNGLEFVNQMLKAYYKDVEISHQTSVARTPQQNDVVKRQNQTFVEAVRTIKAGISCSNLIFDEYIQSPSVVSRALVIVAPLPNDITDTPSSTSIDQDAPTASTSPTTQETQSTFISQGVKVEPKNYKEVLLESLWIEAMQKEIFKFERLQVWELVPRPNYVMLIDPKWIFKTNFLNNELQEEVYVSQTEGFVDQDNSNHMYRLKKALYGLKQAPHAWFDMLLKFLLSQEFSKGFVDPTLFTRKGGKDIILEEIQYQINNRQTSAKIREIMPIPDLPRKGEDEQMYRMLILDDMMNYDIKNSDAYLTYLDSSTGTKVPAKKRRRGKGKGLIGKKATVTLSKKGSGTGEDNVLPDPDEALYAVELQNKKKMKEVVTEVTREADISAVEHQNKKKMKEVVSEPADAQELLNLKNGTRASREAYILDDERTESKREVVESKKTDKETANDEEVHDDKEVHDDDEIHDDEEKHDDDEIADEENTKDVMLESKKADEEMPNAKKLEITKLTLNRKRRKDAEPSKKSSTSKESSKGKTTPKTSKTDKSVNAEEIVEEPLLEMAMDVEEPILDDLLMLINHKMMLIQRKTSTLDLLTFDDLMATPIDFTKFAMNRLTKDKITKADLVGPVYKLLKGTYKSSIEQEYNIEQCYIALSEQLDLANPEGDRCPYDLSKLLPLQGPPSHLTIPFDFFFYNDLEDRKHGKEYSASITKTKATRFELEAIDEMIPRL</sequence>
<organism evidence="5">
    <name type="scientific">Tanacetum cinerariifolium</name>
    <name type="common">Dalmatian daisy</name>
    <name type="synonym">Chrysanthemum cinerariifolium</name>
    <dbReference type="NCBI Taxonomy" id="118510"/>
    <lineage>
        <taxon>Eukaryota</taxon>
        <taxon>Viridiplantae</taxon>
        <taxon>Streptophyta</taxon>
        <taxon>Embryophyta</taxon>
        <taxon>Tracheophyta</taxon>
        <taxon>Spermatophyta</taxon>
        <taxon>Magnoliopsida</taxon>
        <taxon>eudicotyledons</taxon>
        <taxon>Gunneridae</taxon>
        <taxon>Pentapetalae</taxon>
        <taxon>asterids</taxon>
        <taxon>campanulids</taxon>
        <taxon>Asterales</taxon>
        <taxon>Asteraceae</taxon>
        <taxon>Asteroideae</taxon>
        <taxon>Anthemideae</taxon>
        <taxon>Anthemidinae</taxon>
        <taxon>Tanacetum</taxon>
    </lineage>
</organism>
<dbReference type="InterPro" id="IPR012337">
    <property type="entry name" value="RNaseH-like_sf"/>
</dbReference>
<dbReference type="Pfam" id="PF07727">
    <property type="entry name" value="RVT_2"/>
    <property type="match status" value="1"/>
</dbReference>
<gene>
    <name evidence="5" type="ORF">Tci_003797</name>
</gene>
<dbReference type="InterPro" id="IPR013103">
    <property type="entry name" value="RVT_2"/>
</dbReference>
<dbReference type="EMBL" id="BKCJ010000289">
    <property type="protein sequence ID" value="GEU31819.1"/>
    <property type="molecule type" value="Genomic_DNA"/>
</dbReference>
<dbReference type="GO" id="GO:0016787">
    <property type="term" value="F:hydrolase activity"/>
    <property type="evidence" value="ECO:0007669"/>
    <property type="project" value="UniProtKB-KW"/>
</dbReference>
<dbReference type="SUPFAM" id="SSF53098">
    <property type="entry name" value="Ribonuclease H-like"/>
    <property type="match status" value="1"/>
</dbReference>
<dbReference type="GO" id="GO:0015074">
    <property type="term" value="P:DNA integration"/>
    <property type="evidence" value="ECO:0007669"/>
    <property type="project" value="InterPro"/>
</dbReference>
<reference evidence="5" key="1">
    <citation type="journal article" date="2019" name="Sci. Rep.">
        <title>Draft genome of Tanacetum cinerariifolium, the natural source of mosquito coil.</title>
        <authorList>
            <person name="Yamashiro T."/>
            <person name="Shiraishi A."/>
            <person name="Satake H."/>
            <person name="Nakayama K."/>
        </authorList>
    </citation>
    <scope>NUCLEOTIDE SEQUENCE</scope>
</reference>
<dbReference type="InterPro" id="IPR039537">
    <property type="entry name" value="Retrotran_Ty1/copia-like"/>
</dbReference>
<dbReference type="GO" id="GO:0046872">
    <property type="term" value="F:metal ion binding"/>
    <property type="evidence" value="ECO:0007669"/>
    <property type="project" value="UniProtKB-KW"/>
</dbReference>
<name>A0A6L2J468_TANCI</name>
<dbReference type="PANTHER" id="PTHR42648:SF18">
    <property type="entry name" value="RETROTRANSPOSON, UNCLASSIFIED-LIKE PROTEIN"/>
    <property type="match status" value="1"/>
</dbReference>
<feature type="compositionally biased region" description="Low complexity" evidence="3">
    <location>
        <begin position="265"/>
        <end position="280"/>
    </location>
</feature>
<evidence type="ECO:0000313" key="5">
    <source>
        <dbReference type="EMBL" id="GEU31819.1"/>
    </source>
</evidence>